<feature type="compositionally biased region" description="Polar residues" evidence="1">
    <location>
        <begin position="275"/>
        <end position="285"/>
    </location>
</feature>
<dbReference type="RefSeq" id="WP_096919270.1">
    <property type="nucleotide sequence ID" value="NZ_CABJDW020000004.1"/>
</dbReference>
<keyword evidence="2" id="KW-0472">Membrane</keyword>
<feature type="region of interest" description="Disordered" evidence="1">
    <location>
        <begin position="230"/>
        <end position="294"/>
    </location>
</feature>
<keyword evidence="2" id="KW-0812">Transmembrane</keyword>
<feature type="transmembrane region" description="Helical" evidence="2">
    <location>
        <begin position="182"/>
        <end position="205"/>
    </location>
</feature>
<evidence type="ECO:0000256" key="1">
    <source>
        <dbReference type="SAM" id="MobiDB-lite"/>
    </source>
</evidence>
<feature type="compositionally biased region" description="Basic residues" evidence="1">
    <location>
        <begin position="124"/>
        <end position="134"/>
    </location>
</feature>
<gene>
    <name evidence="3" type="ORF">CPZ25_020390</name>
</gene>
<dbReference type="EMBL" id="CP029487">
    <property type="protein sequence ID" value="QCT73564.1"/>
    <property type="molecule type" value="Genomic_DNA"/>
</dbReference>
<organism evidence="3 4">
    <name type="scientific">Eubacterium maltosivorans</name>
    <dbReference type="NCBI Taxonomy" id="2041044"/>
    <lineage>
        <taxon>Bacteria</taxon>
        <taxon>Bacillati</taxon>
        <taxon>Bacillota</taxon>
        <taxon>Clostridia</taxon>
        <taxon>Eubacteriales</taxon>
        <taxon>Eubacteriaceae</taxon>
        <taxon>Eubacterium</taxon>
    </lineage>
</organism>
<protein>
    <submittedName>
        <fullName evidence="3">Uncharacterized protein</fullName>
    </submittedName>
</protein>
<sequence>MRENLSARGSLDDWIDASEAALWNAGFERVEVDEHFDRLAADIGENGYLDINFLIQNDGRVRLEIDASDKELIDQFKSSVSRVMQGGGSAESRQGRRDSRAQSSRYADGGAAEADDGDSGGRGGKGKRGKKGRSGGRGLHMPGGRRSGDPFYARTWFILLMLVLVPPLGIFLMYYYKKFGLIPRILVTLIAILYTLLIWLGLFGINTGINQETINSWIQNGQSQITRLINNQKNSSPSPSATPSTTTNSGSDSTNTTSPGNDTNNSSDSGGSSNFINDAINSILPSPTAAGEGE</sequence>
<feature type="region of interest" description="Disordered" evidence="1">
    <location>
        <begin position="83"/>
        <end position="144"/>
    </location>
</feature>
<evidence type="ECO:0000313" key="3">
    <source>
        <dbReference type="EMBL" id="QCT73564.1"/>
    </source>
</evidence>
<keyword evidence="4" id="KW-1185">Reference proteome</keyword>
<name>A0A4P9CCY7_EUBML</name>
<reference evidence="3 4" key="1">
    <citation type="submission" date="2018-05" db="EMBL/GenBank/DDBJ databases">
        <title>Genome comparison of Eubacterium sp.</title>
        <authorList>
            <person name="Feng Y."/>
            <person name="Sanchez-Andrea I."/>
            <person name="Stams A.J.M."/>
            <person name="De Vos W.M."/>
        </authorList>
    </citation>
    <scope>NUCLEOTIDE SEQUENCE [LARGE SCALE GENOMIC DNA]</scope>
    <source>
        <strain evidence="3 4">YI</strain>
    </source>
</reference>
<feature type="compositionally biased region" description="Low complexity" evidence="1">
    <location>
        <begin position="235"/>
        <end position="274"/>
    </location>
</feature>
<accession>A0A4P9CCY7</accession>
<feature type="transmembrane region" description="Helical" evidence="2">
    <location>
        <begin position="155"/>
        <end position="176"/>
    </location>
</feature>
<proteinExistence type="predicted"/>
<evidence type="ECO:0000256" key="2">
    <source>
        <dbReference type="SAM" id="Phobius"/>
    </source>
</evidence>
<dbReference type="KEGG" id="emt:CPZ25_020390"/>
<dbReference type="Proteomes" id="UP000218387">
    <property type="component" value="Chromosome"/>
</dbReference>
<evidence type="ECO:0000313" key="4">
    <source>
        <dbReference type="Proteomes" id="UP000218387"/>
    </source>
</evidence>
<dbReference type="AlphaFoldDB" id="A0A4P9CCY7"/>
<keyword evidence="2" id="KW-1133">Transmembrane helix</keyword>